<name>A0A1E7F0W1_9STRA</name>
<evidence type="ECO:0000313" key="6">
    <source>
        <dbReference type="EMBL" id="OEU11858.1"/>
    </source>
</evidence>
<sequence length="88" mass="10587">MEKENKLELKQIVSWMPHGKAFKVHNPTDFVNYIMPQFFSQSKYTSFQRQLNMYGFQRFSSRCSKDKGAYYHTNFIRGSRHLCRGIIR</sequence>
<comment type="similarity">
    <text evidence="4">Belongs to the HSF family.</text>
</comment>
<dbReference type="KEGG" id="fcy:FRACYDRAFT_165168"/>
<dbReference type="Proteomes" id="UP000095751">
    <property type="component" value="Unassembled WGS sequence"/>
</dbReference>
<dbReference type="FunFam" id="1.10.10.10:FF:000479">
    <property type="entry name" value="Predicted protein"/>
    <property type="match status" value="1"/>
</dbReference>
<feature type="non-terminal residue" evidence="6">
    <location>
        <position position="88"/>
    </location>
</feature>
<proteinExistence type="inferred from homology"/>
<dbReference type="Gene3D" id="1.10.10.10">
    <property type="entry name" value="Winged helix-like DNA-binding domain superfamily/Winged helix DNA-binding domain"/>
    <property type="match status" value="1"/>
</dbReference>
<evidence type="ECO:0000256" key="3">
    <source>
        <dbReference type="ARBA" id="ARBA00023242"/>
    </source>
</evidence>
<protein>
    <recommendedName>
        <fullName evidence="5">HSF-type DNA-binding domain-containing protein</fullName>
    </recommendedName>
</protein>
<dbReference type="PANTHER" id="PTHR10015">
    <property type="entry name" value="HEAT SHOCK TRANSCRIPTION FACTOR"/>
    <property type="match status" value="1"/>
</dbReference>
<evidence type="ECO:0000259" key="5">
    <source>
        <dbReference type="SMART" id="SM00415"/>
    </source>
</evidence>
<dbReference type="AlphaFoldDB" id="A0A1E7F0W1"/>
<organism evidence="6 7">
    <name type="scientific">Fragilariopsis cylindrus CCMP1102</name>
    <dbReference type="NCBI Taxonomy" id="635003"/>
    <lineage>
        <taxon>Eukaryota</taxon>
        <taxon>Sar</taxon>
        <taxon>Stramenopiles</taxon>
        <taxon>Ochrophyta</taxon>
        <taxon>Bacillariophyta</taxon>
        <taxon>Bacillariophyceae</taxon>
        <taxon>Bacillariophycidae</taxon>
        <taxon>Bacillariales</taxon>
        <taxon>Bacillariaceae</taxon>
        <taxon>Fragilariopsis</taxon>
    </lineage>
</organism>
<comment type="subcellular location">
    <subcellularLocation>
        <location evidence="1">Nucleus</location>
    </subcellularLocation>
</comment>
<keyword evidence="2" id="KW-0238">DNA-binding</keyword>
<dbReference type="PANTHER" id="PTHR10015:SF206">
    <property type="entry name" value="HSF-TYPE DNA-BINDING DOMAIN-CONTAINING PROTEIN"/>
    <property type="match status" value="1"/>
</dbReference>
<dbReference type="SMART" id="SM00415">
    <property type="entry name" value="HSF"/>
    <property type="match status" value="1"/>
</dbReference>
<keyword evidence="7" id="KW-1185">Reference proteome</keyword>
<dbReference type="GO" id="GO:0003700">
    <property type="term" value="F:DNA-binding transcription factor activity"/>
    <property type="evidence" value="ECO:0007669"/>
    <property type="project" value="InterPro"/>
</dbReference>
<evidence type="ECO:0000256" key="4">
    <source>
        <dbReference type="RuleBase" id="RU004020"/>
    </source>
</evidence>
<dbReference type="OrthoDB" id="60033at2759"/>
<dbReference type="GO" id="GO:0043565">
    <property type="term" value="F:sequence-specific DNA binding"/>
    <property type="evidence" value="ECO:0007669"/>
    <property type="project" value="InterPro"/>
</dbReference>
<dbReference type="GO" id="GO:0005634">
    <property type="term" value="C:nucleus"/>
    <property type="evidence" value="ECO:0007669"/>
    <property type="project" value="UniProtKB-SubCell"/>
</dbReference>
<evidence type="ECO:0000256" key="1">
    <source>
        <dbReference type="ARBA" id="ARBA00004123"/>
    </source>
</evidence>
<dbReference type="InParanoid" id="A0A1E7F0W1"/>
<gene>
    <name evidence="6" type="ORF">FRACYDRAFT_165168</name>
</gene>
<dbReference type="SUPFAM" id="SSF46785">
    <property type="entry name" value="Winged helix' DNA-binding domain"/>
    <property type="match status" value="1"/>
</dbReference>
<keyword evidence="3" id="KW-0539">Nucleus</keyword>
<dbReference type="InterPro" id="IPR036390">
    <property type="entry name" value="WH_DNA-bd_sf"/>
</dbReference>
<dbReference type="Pfam" id="PF00447">
    <property type="entry name" value="HSF_DNA-bind"/>
    <property type="match status" value="1"/>
</dbReference>
<dbReference type="InterPro" id="IPR036388">
    <property type="entry name" value="WH-like_DNA-bd_sf"/>
</dbReference>
<feature type="domain" description="HSF-type DNA-binding" evidence="5">
    <location>
        <begin position="5"/>
        <end position="88"/>
    </location>
</feature>
<dbReference type="EMBL" id="KV784366">
    <property type="protein sequence ID" value="OEU11858.1"/>
    <property type="molecule type" value="Genomic_DNA"/>
</dbReference>
<dbReference type="InterPro" id="IPR000232">
    <property type="entry name" value="HSF_DNA-bd"/>
</dbReference>
<evidence type="ECO:0000256" key="2">
    <source>
        <dbReference type="ARBA" id="ARBA00023125"/>
    </source>
</evidence>
<reference evidence="6 7" key="1">
    <citation type="submission" date="2016-09" db="EMBL/GenBank/DDBJ databases">
        <title>Extensive genetic diversity and differential bi-allelic expression allows diatom success in the polar Southern Ocean.</title>
        <authorList>
            <consortium name="DOE Joint Genome Institute"/>
            <person name="Mock T."/>
            <person name="Otillar R.P."/>
            <person name="Strauss J."/>
            <person name="Dupont C."/>
            <person name="Frickenhaus S."/>
            <person name="Maumus F."/>
            <person name="Mcmullan M."/>
            <person name="Sanges R."/>
            <person name="Schmutz J."/>
            <person name="Toseland A."/>
            <person name="Valas R."/>
            <person name="Veluchamy A."/>
            <person name="Ward B.J."/>
            <person name="Allen A."/>
            <person name="Barry K."/>
            <person name="Falciatore A."/>
            <person name="Ferrante M."/>
            <person name="Fortunato A.E."/>
            <person name="Gloeckner G."/>
            <person name="Gruber A."/>
            <person name="Hipkin R."/>
            <person name="Janech M."/>
            <person name="Kroth P."/>
            <person name="Leese F."/>
            <person name="Lindquist E."/>
            <person name="Lyon B.R."/>
            <person name="Martin J."/>
            <person name="Mayer C."/>
            <person name="Parker M."/>
            <person name="Quesneville H."/>
            <person name="Raymond J."/>
            <person name="Uhlig C."/>
            <person name="Valentin K.U."/>
            <person name="Worden A.Z."/>
            <person name="Armbrust E.V."/>
            <person name="Bowler C."/>
            <person name="Green B."/>
            <person name="Moulton V."/>
            <person name="Van Oosterhout C."/>
            <person name="Grigoriev I."/>
        </authorList>
    </citation>
    <scope>NUCLEOTIDE SEQUENCE [LARGE SCALE GENOMIC DNA]</scope>
    <source>
        <strain evidence="6 7">CCMP1102</strain>
    </source>
</reference>
<evidence type="ECO:0000313" key="7">
    <source>
        <dbReference type="Proteomes" id="UP000095751"/>
    </source>
</evidence>
<accession>A0A1E7F0W1</accession>